<comment type="caution">
    <text evidence="2">The sequence shown here is derived from an EMBL/GenBank/DDBJ whole genome shotgun (WGS) entry which is preliminary data.</text>
</comment>
<dbReference type="RefSeq" id="WP_152718515.1">
    <property type="nucleotide sequence ID" value="NZ_VOSJ01000681.1"/>
</dbReference>
<evidence type="ECO:0000313" key="3">
    <source>
        <dbReference type="Proteomes" id="UP000403266"/>
    </source>
</evidence>
<evidence type="ECO:0000313" key="2">
    <source>
        <dbReference type="EMBL" id="MPR31342.1"/>
    </source>
</evidence>
<dbReference type="Pfam" id="PF21834">
    <property type="entry name" value="DUF6894"/>
    <property type="match status" value="1"/>
</dbReference>
<keyword evidence="3" id="KW-1185">Reference proteome</keyword>
<sequence length="88" mass="10022">MPSYNLFLYNQYSRVRYPETLDLPDVDAARDVAQKVAKVFMEVVPYWRDLSPDHQNDFVVEIVDEAGGLLLTVPFSEANSKPSEEAVD</sequence>
<feature type="domain" description="DUF6894" evidence="1">
    <location>
        <begin position="9"/>
        <end position="76"/>
    </location>
</feature>
<organism evidence="2 3">
    <name type="scientific">Microvirga tunisiensis</name>
    <dbReference type="NCBI Taxonomy" id="2108360"/>
    <lineage>
        <taxon>Bacteria</taxon>
        <taxon>Pseudomonadati</taxon>
        <taxon>Pseudomonadota</taxon>
        <taxon>Alphaproteobacteria</taxon>
        <taxon>Hyphomicrobiales</taxon>
        <taxon>Methylobacteriaceae</taxon>
        <taxon>Microvirga</taxon>
    </lineage>
</organism>
<proteinExistence type="predicted"/>
<gene>
    <name evidence="2" type="ORF">FS320_42335</name>
</gene>
<dbReference type="OrthoDB" id="8021200at2"/>
<accession>A0A5N7MWJ4</accession>
<dbReference type="Proteomes" id="UP000403266">
    <property type="component" value="Unassembled WGS sequence"/>
</dbReference>
<dbReference type="InterPro" id="IPR054189">
    <property type="entry name" value="DUF6894"/>
</dbReference>
<protein>
    <recommendedName>
        <fullName evidence="1">DUF6894 domain-containing protein</fullName>
    </recommendedName>
</protein>
<reference evidence="2 3" key="1">
    <citation type="journal article" date="2019" name="Syst. Appl. Microbiol.">
        <title>Microvirga tunisiensis sp. nov., a root nodule symbiotic bacterium isolated from Lupinus micranthus and L. luteus grown in Northern Tunisia.</title>
        <authorList>
            <person name="Msaddak A."/>
            <person name="Rejili M."/>
            <person name="Duran D."/>
            <person name="Mars M."/>
            <person name="Palacios J.M."/>
            <person name="Ruiz-Argueso T."/>
            <person name="Rey L."/>
            <person name="Imperial J."/>
        </authorList>
    </citation>
    <scope>NUCLEOTIDE SEQUENCE [LARGE SCALE GENOMIC DNA]</scope>
    <source>
        <strain evidence="2 3">Lmie10</strain>
    </source>
</reference>
<name>A0A5N7MWJ4_9HYPH</name>
<dbReference type="EMBL" id="VOSK01000638">
    <property type="protein sequence ID" value="MPR31342.1"/>
    <property type="molecule type" value="Genomic_DNA"/>
</dbReference>
<evidence type="ECO:0000259" key="1">
    <source>
        <dbReference type="Pfam" id="PF21834"/>
    </source>
</evidence>
<dbReference type="AlphaFoldDB" id="A0A5N7MWJ4"/>